<dbReference type="GO" id="GO:0022627">
    <property type="term" value="C:cytosolic small ribosomal subunit"/>
    <property type="evidence" value="ECO:0007669"/>
    <property type="project" value="TreeGrafter"/>
</dbReference>
<dbReference type="Pfam" id="PF01200">
    <property type="entry name" value="Ribosomal_S28e"/>
    <property type="match status" value="1"/>
</dbReference>
<dbReference type="GO" id="GO:0003735">
    <property type="term" value="F:structural constituent of ribosome"/>
    <property type="evidence" value="ECO:0007669"/>
    <property type="project" value="InterPro"/>
</dbReference>
<dbReference type="Gene3D" id="2.40.50.140">
    <property type="entry name" value="Nucleic acid-binding proteins"/>
    <property type="match status" value="1"/>
</dbReference>
<evidence type="ECO:0000313" key="4">
    <source>
        <dbReference type="EMBL" id="GAI35449.1"/>
    </source>
</evidence>
<dbReference type="GO" id="GO:0000028">
    <property type="term" value="P:ribosomal small subunit assembly"/>
    <property type="evidence" value="ECO:0007669"/>
    <property type="project" value="TreeGrafter"/>
</dbReference>
<sequence>MVDGTPCEVVEIIDRTGMAGEASQVKVRVLDGIDKGKIITRNVIGPIQLGDVLMLSETQKIIKRFAFEL</sequence>
<gene>
    <name evidence="4" type="ORF">S06H3_38291</name>
</gene>
<dbReference type="GO" id="GO:0030490">
    <property type="term" value="P:maturation of SSU-rRNA"/>
    <property type="evidence" value="ECO:0007669"/>
    <property type="project" value="TreeGrafter"/>
</dbReference>
<protein>
    <recommendedName>
        <fullName evidence="5">30S ribosomal protein S28e</fullName>
    </recommendedName>
</protein>
<evidence type="ECO:0000256" key="1">
    <source>
        <dbReference type="ARBA" id="ARBA00005943"/>
    </source>
</evidence>
<keyword evidence="3" id="KW-0687">Ribonucleoprotein</keyword>
<dbReference type="PANTHER" id="PTHR10769:SF3">
    <property type="entry name" value="SMALL RIBOSOMAL SUBUNIT PROTEIN ES28"/>
    <property type="match status" value="1"/>
</dbReference>
<evidence type="ECO:0008006" key="5">
    <source>
        <dbReference type="Google" id="ProtNLM"/>
    </source>
</evidence>
<dbReference type="NCBIfam" id="NF003080">
    <property type="entry name" value="PRK04007.1"/>
    <property type="match status" value="1"/>
</dbReference>
<keyword evidence="2" id="KW-0689">Ribosomal protein</keyword>
<organism evidence="4">
    <name type="scientific">marine sediment metagenome</name>
    <dbReference type="NCBI Taxonomy" id="412755"/>
    <lineage>
        <taxon>unclassified sequences</taxon>
        <taxon>metagenomes</taxon>
        <taxon>ecological metagenomes</taxon>
    </lineage>
</organism>
<dbReference type="InterPro" id="IPR000289">
    <property type="entry name" value="Ribosomal_eS28"/>
</dbReference>
<dbReference type="GO" id="GO:0006412">
    <property type="term" value="P:translation"/>
    <property type="evidence" value="ECO:0007669"/>
    <property type="project" value="InterPro"/>
</dbReference>
<evidence type="ECO:0000256" key="3">
    <source>
        <dbReference type="ARBA" id="ARBA00023274"/>
    </source>
</evidence>
<dbReference type="HAMAP" id="MF_00292">
    <property type="entry name" value="Ribosomal_eS28"/>
    <property type="match status" value="1"/>
</dbReference>
<accession>X1PWY2</accession>
<name>X1PWY2_9ZZZZ</name>
<dbReference type="EMBL" id="BARV01023325">
    <property type="protein sequence ID" value="GAI35449.1"/>
    <property type="molecule type" value="Genomic_DNA"/>
</dbReference>
<dbReference type="AlphaFoldDB" id="X1PWY2"/>
<dbReference type="InterPro" id="IPR012340">
    <property type="entry name" value="NA-bd_OB-fold"/>
</dbReference>
<comment type="caution">
    <text evidence="4">The sequence shown here is derived from an EMBL/GenBank/DDBJ whole genome shotgun (WGS) entry which is preliminary data.</text>
</comment>
<evidence type="ECO:0000256" key="2">
    <source>
        <dbReference type="ARBA" id="ARBA00022980"/>
    </source>
</evidence>
<dbReference type="PANTHER" id="PTHR10769">
    <property type="entry name" value="40S RIBOSOMAL PROTEIN S28"/>
    <property type="match status" value="1"/>
</dbReference>
<comment type="similarity">
    <text evidence="1">Belongs to the eukaryotic ribosomal protein eS28 family.</text>
</comment>
<proteinExistence type="inferred from homology"/>
<dbReference type="SUPFAM" id="SSF50249">
    <property type="entry name" value="Nucleic acid-binding proteins"/>
    <property type="match status" value="1"/>
</dbReference>
<reference evidence="4" key="1">
    <citation type="journal article" date="2014" name="Front. Microbiol.">
        <title>High frequency of phylogenetically diverse reductive dehalogenase-homologous genes in deep subseafloor sedimentary metagenomes.</title>
        <authorList>
            <person name="Kawai M."/>
            <person name="Futagami T."/>
            <person name="Toyoda A."/>
            <person name="Takaki Y."/>
            <person name="Nishi S."/>
            <person name="Hori S."/>
            <person name="Arai W."/>
            <person name="Tsubouchi T."/>
            <person name="Morono Y."/>
            <person name="Uchiyama I."/>
            <person name="Ito T."/>
            <person name="Fujiyama A."/>
            <person name="Inagaki F."/>
            <person name="Takami H."/>
        </authorList>
    </citation>
    <scope>NUCLEOTIDE SEQUENCE</scope>
    <source>
        <strain evidence="4">Expedition CK06-06</strain>
    </source>
</reference>